<dbReference type="Gene3D" id="1.20.120.160">
    <property type="entry name" value="HPT domain"/>
    <property type="match status" value="1"/>
</dbReference>
<dbReference type="InterPro" id="IPR008207">
    <property type="entry name" value="Sig_transdc_His_kin_Hpt_dom"/>
</dbReference>
<dbReference type="RefSeq" id="WP_206557472.1">
    <property type="nucleotide sequence ID" value="NZ_JAFKDB010000015.1"/>
</dbReference>
<evidence type="ECO:0000313" key="9">
    <source>
        <dbReference type="EMBL" id="MBN7770175.1"/>
    </source>
</evidence>
<proteinExistence type="predicted"/>
<dbReference type="InterPro" id="IPR050469">
    <property type="entry name" value="Diguanylate_Cyclase"/>
</dbReference>
<dbReference type="EC" id="2.7.7.65" evidence="1"/>
<keyword evidence="2" id="KW-0902">Two-component regulatory system</keyword>
<dbReference type="SUPFAM" id="SSF55073">
    <property type="entry name" value="Nucleotide cyclase"/>
    <property type="match status" value="1"/>
</dbReference>
<comment type="caution">
    <text evidence="9">The sequence shown here is derived from an EMBL/GenBank/DDBJ whole genome shotgun (WGS) entry which is preliminary data.</text>
</comment>
<dbReference type="SUPFAM" id="SSF47226">
    <property type="entry name" value="Histidine-containing phosphotransfer domain, HPT domain"/>
    <property type="match status" value="1"/>
</dbReference>
<feature type="modified residue" description="Phosphohistidine" evidence="4">
    <location>
        <position position="56"/>
    </location>
</feature>
<evidence type="ECO:0000259" key="8">
    <source>
        <dbReference type="PROSITE" id="PS50894"/>
    </source>
</evidence>
<dbReference type="Proteomes" id="UP000664344">
    <property type="component" value="Unassembled WGS sequence"/>
</dbReference>
<comment type="catalytic activity">
    <reaction evidence="3">
        <text>2 GTP = 3',3'-c-di-GMP + 2 diphosphate</text>
        <dbReference type="Rhea" id="RHEA:24898"/>
        <dbReference type="ChEBI" id="CHEBI:33019"/>
        <dbReference type="ChEBI" id="CHEBI:37565"/>
        <dbReference type="ChEBI" id="CHEBI:58805"/>
        <dbReference type="EC" id="2.7.7.65"/>
    </reaction>
</comment>
<sequence length="560" mass="63000">MDSQQQDYIADRLNVLKLRFIERLRSELVYLASFSKRVRNGRVDEAEVVECYQRLHKLAGSAGTFGFPSFGEFARDLEKRLKQTLPEPEESTPGKERLLSVSGDIADRMDALIRIADLDNPWTTARDLVVPPGEEIISHGMQVRLVVINDASGTLEELAAELLRYGFAVQEIEWPQDHTVLETGPGEIAAVICSDLVIGSVSDWLEQYPRGLYQVPVPVICIGETESFERRYHVAEHGGRAFLSAPVDLPELVERVEALVQEQAASAKGRVMIVDDDRELAEHYCLVLESAGIQVKAVSDPLSLLAELYAFEPELLLMDIELGAHSGVTLARMIRFQSRWLSLPIVYLSSEDDPENQLKALSGGADEFLVKPISDDYLIRAVQMRCHRARQLSELMNRDSLTRLLKHSVIKQEVERERQRCSRGDYVSSVVLLDIDHFKRVNDTWGHGQGDVVIRTLANLLRNRLRESDALGRYGGEEFLLVLPHCEPKAAVRLMRGILESFSELEFTVDEHTFRVTFSAGVARINEFSVGDQIIEAADKALYVQKRNGRNGVTLYGDND</sequence>
<dbReference type="InterPro" id="IPR000160">
    <property type="entry name" value="GGDEF_dom"/>
</dbReference>
<feature type="domain" description="HPt" evidence="8">
    <location>
        <begin position="17"/>
        <end position="116"/>
    </location>
</feature>
<dbReference type="InterPro" id="IPR029787">
    <property type="entry name" value="Nucleotide_cyclase"/>
</dbReference>
<dbReference type="Gene3D" id="3.40.50.2300">
    <property type="match status" value="1"/>
</dbReference>
<keyword evidence="10" id="KW-1185">Reference proteome</keyword>
<dbReference type="SMART" id="SM00448">
    <property type="entry name" value="REC"/>
    <property type="match status" value="1"/>
</dbReference>
<name>A0ABS3BEB1_9GAMM</name>
<gene>
    <name evidence="9" type="ORF">JYP53_09730</name>
</gene>
<evidence type="ECO:0000259" key="7">
    <source>
        <dbReference type="PROSITE" id="PS50887"/>
    </source>
</evidence>
<dbReference type="Pfam" id="PF00072">
    <property type="entry name" value="Response_reg"/>
    <property type="match status" value="1"/>
</dbReference>
<dbReference type="Gene3D" id="3.30.70.270">
    <property type="match status" value="1"/>
</dbReference>
<evidence type="ECO:0000256" key="4">
    <source>
        <dbReference type="PROSITE-ProRule" id="PRU00110"/>
    </source>
</evidence>
<evidence type="ECO:0000259" key="6">
    <source>
        <dbReference type="PROSITE" id="PS50110"/>
    </source>
</evidence>
<dbReference type="PROSITE" id="PS50894">
    <property type="entry name" value="HPT"/>
    <property type="match status" value="1"/>
</dbReference>
<dbReference type="InterPro" id="IPR001789">
    <property type="entry name" value="Sig_transdc_resp-reg_receiver"/>
</dbReference>
<dbReference type="InterPro" id="IPR011006">
    <property type="entry name" value="CheY-like_superfamily"/>
</dbReference>
<dbReference type="CDD" id="cd01949">
    <property type="entry name" value="GGDEF"/>
    <property type="match status" value="1"/>
</dbReference>
<keyword evidence="5" id="KW-0597">Phosphoprotein</keyword>
<dbReference type="PROSITE" id="PS50110">
    <property type="entry name" value="RESPONSE_REGULATORY"/>
    <property type="match status" value="1"/>
</dbReference>
<dbReference type="PROSITE" id="PS50887">
    <property type="entry name" value="GGDEF"/>
    <property type="match status" value="1"/>
</dbReference>
<feature type="domain" description="Response regulatory" evidence="6">
    <location>
        <begin position="270"/>
        <end position="386"/>
    </location>
</feature>
<dbReference type="EMBL" id="JAFKDB010000015">
    <property type="protein sequence ID" value="MBN7770175.1"/>
    <property type="molecule type" value="Genomic_DNA"/>
</dbReference>
<protein>
    <recommendedName>
        <fullName evidence="1">diguanylate cyclase</fullName>
        <ecNumber evidence="1">2.7.7.65</ecNumber>
    </recommendedName>
</protein>
<dbReference type="PANTHER" id="PTHR45138:SF9">
    <property type="entry name" value="DIGUANYLATE CYCLASE DGCM-RELATED"/>
    <property type="match status" value="1"/>
</dbReference>
<dbReference type="Pfam" id="PF01627">
    <property type="entry name" value="Hpt"/>
    <property type="match status" value="1"/>
</dbReference>
<dbReference type="SUPFAM" id="SSF52172">
    <property type="entry name" value="CheY-like"/>
    <property type="match status" value="2"/>
</dbReference>
<evidence type="ECO:0000256" key="3">
    <source>
        <dbReference type="ARBA" id="ARBA00034247"/>
    </source>
</evidence>
<dbReference type="InterPro" id="IPR036641">
    <property type="entry name" value="HPT_dom_sf"/>
</dbReference>
<dbReference type="PANTHER" id="PTHR45138">
    <property type="entry name" value="REGULATORY COMPONENTS OF SENSORY TRANSDUCTION SYSTEM"/>
    <property type="match status" value="1"/>
</dbReference>
<evidence type="ECO:0000256" key="5">
    <source>
        <dbReference type="PROSITE-ProRule" id="PRU00169"/>
    </source>
</evidence>
<evidence type="ECO:0000313" key="10">
    <source>
        <dbReference type="Proteomes" id="UP000664344"/>
    </source>
</evidence>
<feature type="domain" description="GGDEF" evidence="7">
    <location>
        <begin position="426"/>
        <end position="558"/>
    </location>
</feature>
<feature type="modified residue" description="4-aspartylphosphate" evidence="5">
    <location>
        <position position="319"/>
    </location>
</feature>
<evidence type="ECO:0000256" key="2">
    <source>
        <dbReference type="ARBA" id="ARBA00023012"/>
    </source>
</evidence>
<dbReference type="Pfam" id="PF00990">
    <property type="entry name" value="GGDEF"/>
    <property type="match status" value="1"/>
</dbReference>
<dbReference type="SMART" id="SM00267">
    <property type="entry name" value="GGDEF"/>
    <property type="match status" value="1"/>
</dbReference>
<evidence type="ECO:0000256" key="1">
    <source>
        <dbReference type="ARBA" id="ARBA00012528"/>
    </source>
</evidence>
<dbReference type="InterPro" id="IPR043128">
    <property type="entry name" value="Rev_trsase/Diguanyl_cyclase"/>
</dbReference>
<dbReference type="CDD" id="cd00156">
    <property type="entry name" value="REC"/>
    <property type="match status" value="1"/>
</dbReference>
<dbReference type="NCBIfam" id="TIGR00254">
    <property type="entry name" value="GGDEF"/>
    <property type="match status" value="1"/>
</dbReference>
<accession>A0ABS3BEB1</accession>
<organism evidence="9 10">
    <name type="scientific">Marinobacter daepoensis</name>
    <dbReference type="NCBI Taxonomy" id="262077"/>
    <lineage>
        <taxon>Bacteria</taxon>
        <taxon>Pseudomonadati</taxon>
        <taxon>Pseudomonadota</taxon>
        <taxon>Gammaproteobacteria</taxon>
        <taxon>Pseudomonadales</taxon>
        <taxon>Marinobacteraceae</taxon>
        <taxon>Marinobacter</taxon>
    </lineage>
</organism>
<reference evidence="9 10" key="1">
    <citation type="submission" date="2021-02" db="EMBL/GenBank/DDBJ databases">
        <title>PHA producing bacteria isolated from coastal sediment in Guangdong, Shenzhen.</title>
        <authorList>
            <person name="Zheng W."/>
            <person name="Yu S."/>
            <person name="Huang Y."/>
        </authorList>
    </citation>
    <scope>NUCLEOTIDE SEQUENCE [LARGE SCALE GENOMIC DNA]</scope>
    <source>
        <strain evidence="9 10">TN21-5</strain>
    </source>
</reference>